<reference evidence="2 3" key="1">
    <citation type="submission" date="2022-03" db="EMBL/GenBank/DDBJ databases">
        <title>Hymenobactersp. isolated from the air.</title>
        <authorList>
            <person name="Won M."/>
            <person name="Kwon S.-W."/>
        </authorList>
    </citation>
    <scope>NUCLEOTIDE SEQUENCE [LARGE SCALE GENOMIC DNA]</scope>
    <source>
        <strain evidence="2 3">KACC 22596</strain>
    </source>
</reference>
<feature type="signal peptide" evidence="1">
    <location>
        <begin position="1"/>
        <end position="26"/>
    </location>
</feature>
<feature type="chain" id="PRO_5045660908" description="DUF4136 domain-containing protein" evidence="1">
    <location>
        <begin position="27"/>
        <end position="486"/>
    </location>
</feature>
<sequence length="486" mass="53052">MPARQWRAVRGLVLLLAWGAAVPATAQDDHSTPHAKPYFLDLSTQTLSLPARTLYVEQVVDGRAGRPAIGMIYRGMHDKQAPVLFRQSLEAELGAWLQQQLPKRPTDHAVVLCVRQLGVTETVRGTAKGAIASANLVADIYAHRPDGYHFVRTVADQASDRGIGDNGNHAQHLAAVLQSSLSQVLATDWARPQPARSLAQLVADKPQGMARPAILRAAAPRRGLYFSLGQFLANEPDTTAEMRIDTVGAHGVTMLLEPDMPSGKSSEWKGTTVLRGRMRTSQGDRIPAKEVWGFSDGRQAYFRQINYYRPLTRQGDFYTFVGAAPLDVTAANRRAANNASRAAMASGYYDNGPDGNTGQPIVYSLDLRTGQAVPFPAPGQVVKRDTAFVYVYRPLGGAPEPQRVLLNDHQIGKLRPGESLEIPWPHFGRAMRIGMGTAGGPALLLAPSTTTATYIRLWPTSAFTPWQLMPARQGEAEVDALEKRRQ</sequence>
<protein>
    <recommendedName>
        <fullName evidence="4">DUF4136 domain-containing protein</fullName>
    </recommendedName>
</protein>
<organism evidence="2 3">
    <name type="scientific">Hymenobacter monticola</name>
    <dbReference type="NCBI Taxonomy" id="1705399"/>
    <lineage>
        <taxon>Bacteria</taxon>
        <taxon>Pseudomonadati</taxon>
        <taxon>Bacteroidota</taxon>
        <taxon>Cytophagia</taxon>
        <taxon>Cytophagales</taxon>
        <taxon>Hymenobacteraceae</taxon>
        <taxon>Hymenobacter</taxon>
    </lineage>
</organism>
<name>A0ABY4B5K8_9BACT</name>
<evidence type="ECO:0000256" key="1">
    <source>
        <dbReference type="SAM" id="SignalP"/>
    </source>
</evidence>
<dbReference type="Proteomes" id="UP000831390">
    <property type="component" value="Chromosome"/>
</dbReference>
<keyword evidence="3" id="KW-1185">Reference proteome</keyword>
<evidence type="ECO:0000313" key="2">
    <source>
        <dbReference type="EMBL" id="UOE31975.1"/>
    </source>
</evidence>
<evidence type="ECO:0008006" key="4">
    <source>
        <dbReference type="Google" id="ProtNLM"/>
    </source>
</evidence>
<dbReference type="EMBL" id="CP094534">
    <property type="protein sequence ID" value="UOE31975.1"/>
    <property type="molecule type" value="Genomic_DNA"/>
</dbReference>
<dbReference type="RefSeq" id="WP_243509033.1">
    <property type="nucleotide sequence ID" value="NZ_CP094534.1"/>
</dbReference>
<proteinExistence type="predicted"/>
<accession>A0ABY4B5K8</accession>
<gene>
    <name evidence="2" type="ORF">MTP16_12610</name>
</gene>
<keyword evidence="1" id="KW-0732">Signal</keyword>
<evidence type="ECO:0000313" key="3">
    <source>
        <dbReference type="Proteomes" id="UP000831390"/>
    </source>
</evidence>